<dbReference type="AlphaFoldDB" id="M1AGL6"/>
<proteinExistence type="predicted"/>
<evidence type="ECO:0000313" key="2">
    <source>
        <dbReference type="Proteomes" id="UP000011115"/>
    </source>
</evidence>
<keyword evidence="2" id="KW-1185">Reference proteome</keyword>
<dbReference type="Proteomes" id="UP000011115">
    <property type="component" value="Unassembled WGS sequence"/>
</dbReference>
<dbReference type="InParanoid" id="M1AGL6"/>
<accession>M1AGL6</accession>
<sequence length="61" mass="7105">MGNAFKVQNSTHFMPKPITEVHSIWLPYHVNNLANAKILPIIKNHQQVFETFALYTNGRQR</sequence>
<name>M1AGL6_SOLTU</name>
<reference evidence="1" key="2">
    <citation type="submission" date="2015-06" db="UniProtKB">
        <authorList>
            <consortium name="EnsemblPlants"/>
        </authorList>
    </citation>
    <scope>IDENTIFICATION</scope>
    <source>
        <strain evidence="1">DM1-3 516 R44</strain>
    </source>
</reference>
<dbReference type="HOGENOM" id="CLU_2927167_0_0_1"/>
<dbReference type="PaxDb" id="4113-PGSC0003DMT400022367"/>
<dbReference type="EnsemblPlants" id="PGSC0003DMT400022367">
    <property type="protein sequence ID" value="PGSC0003DMT400022367"/>
    <property type="gene ID" value="PGSC0003DMG401008678"/>
</dbReference>
<organism evidence="1 2">
    <name type="scientific">Solanum tuberosum</name>
    <name type="common">Potato</name>
    <dbReference type="NCBI Taxonomy" id="4113"/>
    <lineage>
        <taxon>Eukaryota</taxon>
        <taxon>Viridiplantae</taxon>
        <taxon>Streptophyta</taxon>
        <taxon>Embryophyta</taxon>
        <taxon>Tracheophyta</taxon>
        <taxon>Spermatophyta</taxon>
        <taxon>Magnoliopsida</taxon>
        <taxon>eudicotyledons</taxon>
        <taxon>Gunneridae</taxon>
        <taxon>Pentapetalae</taxon>
        <taxon>asterids</taxon>
        <taxon>lamiids</taxon>
        <taxon>Solanales</taxon>
        <taxon>Solanaceae</taxon>
        <taxon>Solanoideae</taxon>
        <taxon>Solaneae</taxon>
        <taxon>Solanum</taxon>
    </lineage>
</organism>
<protein>
    <submittedName>
        <fullName evidence="1">Uncharacterized protein</fullName>
    </submittedName>
</protein>
<dbReference type="Gramene" id="PGSC0003DMT400022367">
    <property type="protein sequence ID" value="PGSC0003DMT400022367"/>
    <property type="gene ID" value="PGSC0003DMG401008678"/>
</dbReference>
<evidence type="ECO:0000313" key="1">
    <source>
        <dbReference type="EnsemblPlants" id="PGSC0003DMT400022367"/>
    </source>
</evidence>
<reference evidence="2" key="1">
    <citation type="journal article" date="2011" name="Nature">
        <title>Genome sequence and analysis of the tuber crop potato.</title>
        <authorList>
            <consortium name="The Potato Genome Sequencing Consortium"/>
        </authorList>
    </citation>
    <scope>NUCLEOTIDE SEQUENCE [LARGE SCALE GENOMIC DNA]</scope>
    <source>
        <strain evidence="2">cv. DM1-3 516 R44</strain>
    </source>
</reference>